<evidence type="ECO:0000313" key="2">
    <source>
        <dbReference type="Proteomes" id="UP000688947"/>
    </source>
</evidence>
<accession>A0A8T1UP49</accession>
<organism evidence="1 2">
    <name type="scientific">Phytophthora cactorum</name>
    <dbReference type="NCBI Taxonomy" id="29920"/>
    <lineage>
        <taxon>Eukaryota</taxon>
        <taxon>Sar</taxon>
        <taxon>Stramenopiles</taxon>
        <taxon>Oomycota</taxon>
        <taxon>Peronosporomycetes</taxon>
        <taxon>Peronosporales</taxon>
        <taxon>Peronosporaceae</taxon>
        <taxon>Phytophthora</taxon>
    </lineage>
</organism>
<gene>
    <name evidence="1" type="ORF">JG687_00005907</name>
</gene>
<evidence type="ECO:0000313" key="1">
    <source>
        <dbReference type="EMBL" id="KAG6964553.1"/>
    </source>
</evidence>
<protein>
    <submittedName>
        <fullName evidence="1">Uncharacterized protein</fullName>
    </submittedName>
</protein>
<proteinExistence type="predicted"/>
<dbReference type="EMBL" id="JAENGZ010000230">
    <property type="protein sequence ID" value="KAG6964553.1"/>
    <property type="molecule type" value="Genomic_DNA"/>
</dbReference>
<dbReference type="AlphaFoldDB" id="A0A8T1UP49"/>
<dbReference type="Proteomes" id="UP000688947">
    <property type="component" value="Unassembled WGS sequence"/>
</dbReference>
<reference evidence="1" key="1">
    <citation type="submission" date="2021-01" db="EMBL/GenBank/DDBJ databases">
        <title>Phytophthora aleatoria, a newly-described species from Pinus radiata is distinct from Phytophthora cactorum isolates based on comparative genomics.</title>
        <authorList>
            <person name="Mcdougal R."/>
            <person name="Panda P."/>
            <person name="Williams N."/>
            <person name="Studholme D.J."/>
        </authorList>
    </citation>
    <scope>NUCLEOTIDE SEQUENCE</scope>
    <source>
        <strain evidence="1">NZFS 3830</strain>
    </source>
</reference>
<name>A0A8T1UP49_9STRA</name>
<comment type="caution">
    <text evidence="1">The sequence shown here is derived from an EMBL/GenBank/DDBJ whole genome shotgun (WGS) entry which is preliminary data.</text>
</comment>
<sequence length="79" mass="9006">MQKWDVNGESCCELFAKVPISRGEVVRLVHVPSKYKAKIESPDGGWHVTANCSYNRSLYWLLQLTIAASDKQARRIRLS</sequence>